<sequence length="317" mass="36286">MKPPDRSPSEYLAPKAANIVETKVCVHVEAFPGLFGQRVCGFGGRYHPRSGDRICQVQIAPSLQTVKVVIFQQNMLNDFYTSMKKKEGGDLPKATSMFSRFTHTFLSFFTSKSDEEEKEPRVFKLCENIEPAILHLCAETNEAVSDTRSWLKDLILKEQDQNLISDEWILEFDEQDHHTLCQDQRRLGVVVSFQSPGSTVEISGLTRDVLEMTNKIQHMINKVRKKKTREREAELCSNLVEWRYHDGQNTCAFDRMANLELERALNSNTQSVKIDMKGVTYTVAMELKSMMHPNGTEMRIERIAKHVTVMIPMAGDH</sequence>
<evidence type="ECO:0000256" key="1">
    <source>
        <dbReference type="ARBA" id="ARBA00004123"/>
    </source>
</evidence>
<evidence type="ECO:0000256" key="2">
    <source>
        <dbReference type="ARBA" id="ARBA00022676"/>
    </source>
</evidence>
<reference evidence="8" key="1">
    <citation type="submission" date="2023-07" db="EMBL/GenBank/DDBJ databases">
        <authorList>
            <person name="Stuckert A."/>
        </authorList>
    </citation>
    <scope>NUCLEOTIDE SEQUENCE</scope>
</reference>
<dbReference type="EMBL" id="CAUEEQ010035750">
    <property type="protein sequence ID" value="CAJ0952844.1"/>
    <property type="molecule type" value="Genomic_DNA"/>
</dbReference>
<comment type="caution">
    <text evidence="8">The sequence shown here is derived from an EMBL/GenBank/DDBJ whole genome shotgun (WGS) entry which is preliminary data.</text>
</comment>
<dbReference type="InterPro" id="IPR052056">
    <property type="entry name" value="Mono-ARTD/PARP"/>
</dbReference>
<evidence type="ECO:0000313" key="9">
    <source>
        <dbReference type="Proteomes" id="UP001176940"/>
    </source>
</evidence>
<comment type="subcellular location">
    <subcellularLocation>
        <location evidence="1">Nucleus</location>
    </subcellularLocation>
</comment>
<evidence type="ECO:0000256" key="5">
    <source>
        <dbReference type="ARBA" id="ARBA00023242"/>
    </source>
</evidence>
<dbReference type="PANTHER" id="PTHR14453:SF89">
    <property type="entry name" value="PROTEIN MONO-ADP-RIBOSYLTRANSFERASE PARP14"/>
    <property type="match status" value="1"/>
</dbReference>
<dbReference type="Proteomes" id="UP001176940">
    <property type="component" value="Unassembled WGS sequence"/>
</dbReference>
<dbReference type="PANTHER" id="PTHR14453">
    <property type="entry name" value="PARP/ZINC FINGER CCCH TYPE DOMAIN CONTAINING PROTEIN"/>
    <property type="match status" value="1"/>
</dbReference>
<name>A0ABN9LWN1_9NEOB</name>
<gene>
    <name evidence="8" type="ORF">RIMI_LOCUS14072455</name>
</gene>
<keyword evidence="4" id="KW-0520">NAD</keyword>
<dbReference type="InterPro" id="IPR054596">
    <property type="entry name" value="PARP14_WWE"/>
</dbReference>
<organism evidence="8 9">
    <name type="scientific">Ranitomeya imitator</name>
    <name type="common">mimic poison frog</name>
    <dbReference type="NCBI Taxonomy" id="111125"/>
    <lineage>
        <taxon>Eukaryota</taxon>
        <taxon>Metazoa</taxon>
        <taxon>Chordata</taxon>
        <taxon>Craniata</taxon>
        <taxon>Vertebrata</taxon>
        <taxon>Euteleostomi</taxon>
        <taxon>Amphibia</taxon>
        <taxon>Batrachia</taxon>
        <taxon>Anura</taxon>
        <taxon>Neobatrachia</taxon>
        <taxon>Hyloidea</taxon>
        <taxon>Dendrobatidae</taxon>
        <taxon>Dendrobatinae</taxon>
        <taxon>Ranitomeya</taxon>
    </lineage>
</organism>
<dbReference type="Pfam" id="PF22005">
    <property type="entry name" value="WWE_1"/>
    <property type="match status" value="1"/>
</dbReference>
<feature type="domain" description="PARP14-like eighth type I KH" evidence="7">
    <location>
        <begin position="159"/>
        <end position="224"/>
    </location>
</feature>
<evidence type="ECO:0000256" key="4">
    <source>
        <dbReference type="ARBA" id="ARBA00023027"/>
    </source>
</evidence>
<keyword evidence="9" id="KW-1185">Reference proteome</keyword>
<keyword evidence="3" id="KW-0808">Transferase</keyword>
<proteinExistence type="predicted"/>
<evidence type="ECO:0000259" key="6">
    <source>
        <dbReference type="Pfam" id="PF22005"/>
    </source>
</evidence>
<dbReference type="InterPro" id="IPR037197">
    <property type="entry name" value="WWE_dom_sf"/>
</dbReference>
<dbReference type="Pfam" id="PF23254">
    <property type="entry name" value="KH_PARP14_8"/>
    <property type="match status" value="1"/>
</dbReference>
<evidence type="ECO:0000313" key="8">
    <source>
        <dbReference type="EMBL" id="CAJ0952844.1"/>
    </source>
</evidence>
<accession>A0ABN9LWN1</accession>
<keyword evidence="5" id="KW-0539">Nucleus</keyword>
<evidence type="ECO:0000256" key="3">
    <source>
        <dbReference type="ARBA" id="ARBA00022679"/>
    </source>
</evidence>
<evidence type="ECO:0000259" key="7">
    <source>
        <dbReference type="Pfam" id="PF23254"/>
    </source>
</evidence>
<dbReference type="SUPFAM" id="SSF117839">
    <property type="entry name" value="WWE domain"/>
    <property type="match status" value="1"/>
</dbReference>
<keyword evidence="2" id="KW-0328">Glycosyltransferase</keyword>
<protein>
    <submittedName>
        <fullName evidence="8">Uncharacterized protein</fullName>
    </submittedName>
</protein>
<dbReference type="Gene3D" id="3.30.720.50">
    <property type="match status" value="1"/>
</dbReference>
<dbReference type="InterPro" id="IPR057049">
    <property type="entry name" value="PARP14_KH_8"/>
</dbReference>
<feature type="domain" description="Mono-ADP-ribosyltransferase PARP14 WWE" evidence="6">
    <location>
        <begin position="237"/>
        <end position="305"/>
    </location>
</feature>